<dbReference type="GO" id="GO:0003824">
    <property type="term" value="F:catalytic activity"/>
    <property type="evidence" value="ECO:0007669"/>
    <property type="project" value="InterPro"/>
</dbReference>
<dbReference type="PANTHER" id="PTHR46648">
    <property type="entry name" value="HIT FAMILY PROTEIN 1"/>
    <property type="match status" value="1"/>
</dbReference>
<accession>A0A168A9L0</accession>
<dbReference type="PROSITE" id="PS00892">
    <property type="entry name" value="HIT_1"/>
    <property type="match status" value="1"/>
</dbReference>
<evidence type="ECO:0000256" key="3">
    <source>
        <dbReference type="PROSITE-ProRule" id="PRU00464"/>
    </source>
</evidence>
<dbReference type="InterPro" id="IPR001310">
    <property type="entry name" value="Histidine_triad_HIT"/>
</dbReference>
<dbReference type="PANTHER" id="PTHR46648:SF2">
    <property type="entry name" value="HIT DOMAIN-CONTAINING PROTEIN"/>
    <property type="match status" value="1"/>
</dbReference>
<dbReference type="Proteomes" id="UP000242877">
    <property type="component" value="Unassembled WGS sequence"/>
</dbReference>
<gene>
    <name evidence="5" type="ORF">AAP_02440</name>
</gene>
<organism evidence="5 6">
    <name type="scientific">Ascosphaera apis ARSEF 7405</name>
    <dbReference type="NCBI Taxonomy" id="392613"/>
    <lineage>
        <taxon>Eukaryota</taxon>
        <taxon>Fungi</taxon>
        <taxon>Dikarya</taxon>
        <taxon>Ascomycota</taxon>
        <taxon>Pezizomycotina</taxon>
        <taxon>Eurotiomycetes</taxon>
        <taxon>Eurotiomycetidae</taxon>
        <taxon>Onygenales</taxon>
        <taxon>Ascosphaeraceae</taxon>
        <taxon>Ascosphaera</taxon>
    </lineage>
</organism>
<name>A0A168A9L0_9EURO</name>
<dbReference type="InterPro" id="IPR011146">
    <property type="entry name" value="HIT-like"/>
</dbReference>
<comment type="caution">
    <text evidence="5">The sequence shown here is derived from an EMBL/GenBank/DDBJ whole genome shotgun (WGS) entry which is preliminary data.</text>
</comment>
<evidence type="ECO:0000313" key="5">
    <source>
        <dbReference type="EMBL" id="KZZ93648.1"/>
    </source>
</evidence>
<dbReference type="GO" id="GO:0009117">
    <property type="term" value="P:nucleotide metabolic process"/>
    <property type="evidence" value="ECO:0007669"/>
    <property type="project" value="TreeGrafter"/>
</dbReference>
<evidence type="ECO:0000313" key="6">
    <source>
        <dbReference type="Proteomes" id="UP000242877"/>
    </source>
</evidence>
<evidence type="ECO:0000256" key="2">
    <source>
        <dbReference type="PIRSR" id="PIRSR601310-3"/>
    </source>
</evidence>
<dbReference type="Pfam" id="PF01230">
    <property type="entry name" value="HIT"/>
    <property type="match status" value="1"/>
</dbReference>
<sequence>MADEIYPMPCPFCAIAKASPPARPLLGGRASQEQIDETDEVPNLVLSTKTVLAFLDIMPLSKGHLLVIPRKHYHTLKDVGIADSIELGKWLPILSRVVMKVVLGSEPDARGDDPAHWNVLQNNGTRASQTVPHVHFHIVPRPPIDFGNNSFDSGKSQTQTAAIVFGKGQRDDLDDDDAKRLVRALREELVVEIERVRNIEGIDLKTDFEATKSYNSDVKVKL</sequence>
<dbReference type="EMBL" id="AZGZ01000008">
    <property type="protein sequence ID" value="KZZ93648.1"/>
    <property type="molecule type" value="Genomic_DNA"/>
</dbReference>
<feature type="short sequence motif" description="Histidine triad motif" evidence="2 3">
    <location>
        <begin position="133"/>
        <end position="137"/>
    </location>
</feature>
<dbReference type="PROSITE" id="PS51084">
    <property type="entry name" value="HIT_2"/>
    <property type="match status" value="1"/>
</dbReference>
<proteinExistence type="predicted"/>
<dbReference type="InterPro" id="IPR036265">
    <property type="entry name" value="HIT-like_sf"/>
</dbReference>
<dbReference type="AlphaFoldDB" id="A0A168A9L0"/>
<reference evidence="5 6" key="1">
    <citation type="journal article" date="2016" name="Genome Biol. Evol.">
        <title>Divergent and convergent evolution of fungal pathogenicity.</title>
        <authorList>
            <person name="Shang Y."/>
            <person name="Xiao G."/>
            <person name="Zheng P."/>
            <person name="Cen K."/>
            <person name="Zhan S."/>
            <person name="Wang C."/>
        </authorList>
    </citation>
    <scope>NUCLEOTIDE SEQUENCE [LARGE SCALE GENOMIC DNA]</scope>
    <source>
        <strain evidence="5 6">ARSEF 7405</strain>
    </source>
</reference>
<dbReference type="Gene3D" id="3.30.428.10">
    <property type="entry name" value="HIT-like"/>
    <property type="match status" value="1"/>
</dbReference>
<dbReference type="VEuPathDB" id="FungiDB:AAP_02440"/>
<dbReference type="OrthoDB" id="1915375at2759"/>
<dbReference type="SUPFAM" id="SSF54197">
    <property type="entry name" value="HIT-like"/>
    <property type="match status" value="1"/>
</dbReference>
<protein>
    <submittedName>
        <fullName evidence="5">HIT domain-containing protein</fullName>
    </submittedName>
</protein>
<keyword evidence="6" id="KW-1185">Reference proteome</keyword>
<feature type="active site" description="Tele-AMP-histidine intermediate" evidence="1">
    <location>
        <position position="135"/>
    </location>
</feature>
<dbReference type="InterPro" id="IPR019808">
    <property type="entry name" value="Histidine_triad_CS"/>
</dbReference>
<evidence type="ECO:0000256" key="1">
    <source>
        <dbReference type="PIRSR" id="PIRSR601310-1"/>
    </source>
</evidence>
<dbReference type="PRINTS" id="PR00332">
    <property type="entry name" value="HISTRIAD"/>
</dbReference>
<feature type="domain" description="HIT" evidence="4">
    <location>
        <begin position="31"/>
        <end position="151"/>
    </location>
</feature>
<evidence type="ECO:0000259" key="4">
    <source>
        <dbReference type="PROSITE" id="PS51084"/>
    </source>
</evidence>